<dbReference type="EMBL" id="CAACVG010006680">
    <property type="protein sequence ID" value="VEN41008.1"/>
    <property type="molecule type" value="Genomic_DNA"/>
</dbReference>
<evidence type="ECO:0000313" key="3">
    <source>
        <dbReference type="Proteomes" id="UP000410492"/>
    </source>
</evidence>
<feature type="transmembrane region" description="Helical" evidence="1">
    <location>
        <begin position="6"/>
        <end position="32"/>
    </location>
</feature>
<name>A0A653BZF9_CALMS</name>
<proteinExistence type="predicted"/>
<accession>A0A653BZF9</accession>
<keyword evidence="1" id="KW-0812">Transmembrane</keyword>
<gene>
    <name evidence="2" type="ORF">CALMAC_LOCUS4985</name>
</gene>
<dbReference type="Proteomes" id="UP000410492">
    <property type="component" value="Unassembled WGS sequence"/>
</dbReference>
<keyword evidence="3" id="KW-1185">Reference proteome</keyword>
<feature type="transmembrane region" description="Helical" evidence="1">
    <location>
        <begin position="44"/>
        <end position="67"/>
    </location>
</feature>
<dbReference type="AlphaFoldDB" id="A0A653BZF9"/>
<keyword evidence="1" id="KW-1133">Transmembrane helix</keyword>
<evidence type="ECO:0000256" key="1">
    <source>
        <dbReference type="SAM" id="Phobius"/>
    </source>
</evidence>
<keyword evidence="1" id="KW-0472">Membrane</keyword>
<protein>
    <submittedName>
        <fullName evidence="2">Uncharacterized protein</fullName>
    </submittedName>
</protein>
<sequence length="68" mass="7431">CELSKICVFVGILFEFGIFPLICAASKVTCLVQGNLDIKVMRTVIMSSVIMSSVIVILLCSSVHFIIH</sequence>
<reference evidence="2 3" key="1">
    <citation type="submission" date="2019-01" db="EMBL/GenBank/DDBJ databases">
        <authorList>
            <person name="Sayadi A."/>
        </authorList>
    </citation>
    <scope>NUCLEOTIDE SEQUENCE [LARGE SCALE GENOMIC DNA]</scope>
</reference>
<feature type="non-terminal residue" evidence="2">
    <location>
        <position position="1"/>
    </location>
</feature>
<organism evidence="2 3">
    <name type="scientific">Callosobruchus maculatus</name>
    <name type="common">Southern cowpea weevil</name>
    <name type="synonym">Pulse bruchid</name>
    <dbReference type="NCBI Taxonomy" id="64391"/>
    <lineage>
        <taxon>Eukaryota</taxon>
        <taxon>Metazoa</taxon>
        <taxon>Ecdysozoa</taxon>
        <taxon>Arthropoda</taxon>
        <taxon>Hexapoda</taxon>
        <taxon>Insecta</taxon>
        <taxon>Pterygota</taxon>
        <taxon>Neoptera</taxon>
        <taxon>Endopterygota</taxon>
        <taxon>Coleoptera</taxon>
        <taxon>Polyphaga</taxon>
        <taxon>Cucujiformia</taxon>
        <taxon>Chrysomeloidea</taxon>
        <taxon>Chrysomelidae</taxon>
        <taxon>Bruchinae</taxon>
        <taxon>Bruchini</taxon>
        <taxon>Callosobruchus</taxon>
    </lineage>
</organism>
<evidence type="ECO:0000313" key="2">
    <source>
        <dbReference type="EMBL" id="VEN41008.1"/>
    </source>
</evidence>